<proteinExistence type="predicted"/>
<evidence type="ECO:0000313" key="2">
    <source>
        <dbReference type="Proteomes" id="UP001165561"/>
    </source>
</evidence>
<keyword evidence="2" id="KW-1185">Reference proteome</keyword>
<reference evidence="1" key="1">
    <citation type="submission" date="2023-02" db="EMBL/GenBank/DDBJ databases">
        <title>Georgenia sp.10Sc9-8, isolated from a soil sample collected from the Taklamakan desert.</title>
        <authorList>
            <person name="Liu S."/>
        </authorList>
    </citation>
    <scope>NUCLEOTIDE SEQUENCE</scope>
    <source>
        <strain evidence="1">10Sc9-8</strain>
    </source>
</reference>
<gene>
    <name evidence="1" type="ORF">PU560_14045</name>
</gene>
<comment type="caution">
    <text evidence="1">The sequence shown here is derived from an EMBL/GenBank/DDBJ whole genome shotgun (WGS) entry which is preliminary data.</text>
</comment>
<protein>
    <submittedName>
        <fullName evidence="1">Uncharacterized protein</fullName>
    </submittedName>
</protein>
<dbReference type="Proteomes" id="UP001165561">
    <property type="component" value="Unassembled WGS sequence"/>
</dbReference>
<accession>A0ABT5TZS6</accession>
<organism evidence="1 2">
    <name type="scientific">Georgenia halotolerans</name>
    <dbReference type="NCBI Taxonomy" id="3028317"/>
    <lineage>
        <taxon>Bacteria</taxon>
        <taxon>Bacillati</taxon>
        <taxon>Actinomycetota</taxon>
        <taxon>Actinomycetes</taxon>
        <taxon>Micrococcales</taxon>
        <taxon>Bogoriellaceae</taxon>
        <taxon>Georgenia</taxon>
    </lineage>
</organism>
<evidence type="ECO:0000313" key="1">
    <source>
        <dbReference type="EMBL" id="MDD9207574.1"/>
    </source>
</evidence>
<name>A0ABT5TZS6_9MICO</name>
<sequence length="156" mass="17163">MAEITPPLSTAQVLTSFYSEARSLRHPTVRPRVATVREHLEVYLDTEAEQWLLPDEQALVDAERQMDPAGAVARVTGPEALVAVLPGFLDEAWLLPLPSDARAQLRLVTELVDWLLQTGTVDGGAMACSILEIDTVVRRARKRLAGRNDGGPLRTR</sequence>
<dbReference type="EMBL" id="JARACI010001125">
    <property type="protein sequence ID" value="MDD9207574.1"/>
    <property type="molecule type" value="Genomic_DNA"/>
</dbReference>